<evidence type="ECO:0000256" key="1">
    <source>
        <dbReference type="PROSITE-ProRule" id="PRU00042"/>
    </source>
</evidence>
<reference evidence="5" key="2">
    <citation type="submission" date="2023-11" db="UniProtKB">
        <authorList>
            <consortium name="WormBaseParasite"/>
        </authorList>
    </citation>
    <scope>IDENTIFICATION</scope>
</reference>
<feature type="region of interest" description="Disordered" evidence="2">
    <location>
        <begin position="106"/>
        <end position="147"/>
    </location>
</feature>
<evidence type="ECO:0000259" key="3">
    <source>
        <dbReference type="PROSITE" id="PS50157"/>
    </source>
</evidence>
<dbReference type="Proteomes" id="UP000050795">
    <property type="component" value="Unassembled WGS sequence"/>
</dbReference>
<dbReference type="PROSITE" id="PS50157">
    <property type="entry name" value="ZINC_FINGER_C2H2_2"/>
    <property type="match status" value="1"/>
</dbReference>
<keyword evidence="4" id="KW-1185">Reference proteome</keyword>
<evidence type="ECO:0000313" key="5">
    <source>
        <dbReference type="WBParaSite" id="TREG1_133590.1"/>
    </source>
</evidence>
<evidence type="ECO:0000256" key="2">
    <source>
        <dbReference type="SAM" id="MobiDB-lite"/>
    </source>
</evidence>
<reference evidence="4" key="1">
    <citation type="submission" date="2022-06" db="EMBL/GenBank/DDBJ databases">
        <authorList>
            <person name="Berger JAMES D."/>
            <person name="Berger JAMES D."/>
        </authorList>
    </citation>
    <scope>NUCLEOTIDE SEQUENCE [LARGE SCALE GENOMIC DNA]</scope>
</reference>
<dbReference type="GO" id="GO:0008270">
    <property type="term" value="F:zinc ion binding"/>
    <property type="evidence" value="ECO:0007669"/>
    <property type="project" value="UniProtKB-KW"/>
</dbReference>
<protein>
    <recommendedName>
        <fullName evidence="3">C2H2-type domain-containing protein</fullName>
    </recommendedName>
</protein>
<feature type="compositionally biased region" description="Low complexity" evidence="2">
    <location>
        <begin position="1018"/>
        <end position="1059"/>
    </location>
</feature>
<feature type="compositionally biased region" description="Basic and acidic residues" evidence="2">
    <location>
        <begin position="1060"/>
        <end position="1069"/>
    </location>
</feature>
<dbReference type="AlphaFoldDB" id="A0AA85J6G9"/>
<keyword evidence="1" id="KW-0863">Zinc-finger</keyword>
<dbReference type="SMART" id="SM00355">
    <property type="entry name" value="ZnF_C2H2"/>
    <property type="match status" value="6"/>
</dbReference>
<sequence length="1125" mass="123758">MNGPPVVHGNGNYNSSVMSENADYSTRYQCIECLRVLDTREEYFRHFSAEHRSACIQENYYRCFGSCKRLFPNIDIFREHLSVCQHAQTIFRSTFGYSYTYSNDNNDNNNNHSNKDILNLLDPEHTDDNQQQQAQQQQSARTYSSCENNASSSSASCASSYGMNNNASVIFDRKLCFCAYCGIGPRRNTAVTGGGIHPSSTEIITTTATTTRTTTTTTMTSTSYSLCMDHPHAQMTSDSLLLPAESNVSDEVTQGGNNEINLVLQNQEPIADNGSSSDCSQQLLQQQQHQLQESPSNCETTPFTARYFTDLIDLHNHERDSHFFDSRKLIACPWCHKQLTFSKKDNANVTYEHLLSHVHEHYMVSWCLARTRQWNENAKALPHCVCGLALLDSPLAILPHSGTHLIHADKYKSSCIVLPDPIQLRRLKRQHPNSSSSSSNNRQYSSEEFLFPKPNDHIPCCIEVYRHLRFGVSPQFDAHLLEATKGSLTFTCPICSTVLCTRWALTQHAFSEHWGTLCYICCIYTFNPDENSPSLDISTDDGNVQMPNACPSVSSLPTIASSSSSSLSPSSLMTTKKIASTSTTATPTPPTEIVVPQSMKMSANLWDHIFQCMNQRRDLLNNSHHQHGPFPSMSSLSMSSAPSSPLTEANLRVNDVDNHHDQQQLFIREIDLDRSESELPRYSYNYDNGSDCHDPGENFYDFALTIVSSPEHEKMTNNDNNADKKCSDVGSSSTQIQDINETYLSSNISTDAISSTSVSTTTIPMTSNSSSLLSTAAPATAITTTTTTTNTSVVVAASAPLPSCSSAIEYVHKIFDNKSLKRKATTTSESCGSTSHKRLSLSLNKGDCSNDNSVQGSCHRSIEGVGGVSAGGDDNDEYSSTNNSATTTPCIDWGAQEQQHNNSVAFQKCSPRIRNDPFVSCQLSCRITQQKEYLTAELQAEVSVSDRPTIPSGAVSNSSVPLITYKCYLCRNKTYTVRSSCLSHMTLAHGLGTSELDWNRMIETNDVASSTPSAGSKNNNPNLLSLLNNNNNNPTTTGSASTAPRTTTTSSSSSLTSRSGECDREENAKKNSSSGGGNRVGVVLGKIFLCKLCNKVYKSRRSLLRHKISHHGQADSQAEAGRQTE</sequence>
<name>A0AA85J6G9_TRIRE</name>
<organism evidence="4 5">
    <name type="scientific">Trichobilharzia regenti</name>
    <name type="common">Nasal bird schistosome</name>
    <dbReference type="NCBI Taxonomy" id="157069"/>
    <lineage>
        <taxon>Eukaryota</taxon>
        <taxon>Metazoa</taxon>
        <taxon>Spiralia</taxon>
        <taxon>Lophotrochozoa</taxon>
        <taxon>Platyhelminthes</taxon>
        <taxon>Trematoda</taxon>
        <taxon>Digenea</taxon>
        <taxon>Strigeidida</taxon>
        <taxon>Schistosomatoidea</taxon>
        <taxon>Schistosomatidae</taxon>
        <taxon>Trichobilharzia</taxon>
    </lineage>
</organism>
<feature type="compositionally biased region" description="Low complexity" evidence="2">
    <location>
        <begin position="130"/>
        <end position="147"/>
    </location>
</feature>
<feature type="region of interest" description="Disordered" evidence="2">
    <location>
        <begin position="1007"/>
        <end position="1077"/>
    </location>
</feature>
<accession>A0AA85J6G9</accession>
<keyword evidence="1" id="KW-0479">Metal-binding</keyword>
<feature type="domain" description="C2H2-type" evidence="3">
    <location>
        <begin position="1088"/>
        <end position="1115"/>
    </location>
</feature>
<dbReference type="PANTHER" id="PTHR42264:SF3">
    <property type="entry name" value="F-BOX DOMAIN-CONTAINING PROTEIN-RELATED"/>
    <property type="match status" value="1"/>
</dbReference>
<keyword evidence="1" id="KW-0862">Zinc</keyword>
<dbReference type="WBParaSite" id="TREG1_133590.1">
    <property type="protein sequence ID" value="TREG1_133590.1"/>
    <property type="gene ID" value="TREG1_133590"/>
</dbReference>
<dbReference type="PANTHER" id="PTHR42264">
    <property type="entry name" value="EPHRIN_REC_LIKE DOMAIN-CONTAINING PROTEIN"/>
    <property type="match status" value="1"/>
</dbReference>
<evidence type="ECO:0000313" key="4">
    <source>
        <dbReference type="Proteomes" id="UP000050795"/>
    </source>
</evidence>
<feature type="compositionally biased region" description="Polar residues" evidence="2">
    <location>
        <begin position="1007"/>
        <end position="1017"/>
    </location>
</feature>
<feature type="compositionally biased region" description="Low complexity" evidence="2">
    <location>
        <begin position="631"/>
        <end position="646"/>
    </location>
</feature>
<feature type="region of interest" description="Disordered" evidence="2">
    <location>
        <begin position="624"/>
        <end position="646"/>
    </location>
</feature>
<proteinExistence type="predicted"/>
<dbReference type="InterPro" id="IPR013087">
    <property type="entry name" value="Znf_C2H2_type"/>
</dbReference>
<dbReference type="PROSITE" id="PS00028">
    <property type="entry name" value="ZINC_FINGER_C2H2_1"/>
    <property type="match status" value="4"/>
</dbReference>